<dbReference type="STRING" id="1161099.SAMN05444817_11046"/>
<dbReference type="Gene3D" id="1.10.30.50">
    <property type="match status" value="1"/>
</dbReference>
<dbReference type="Pfam" id="PF01844">
    <property type="entry name" value="HNH"/>
    <property type="match status" value="1"/>
</dbReference>
<dbReference type="Proteomes" id="UP000186292">
    <property type="component" value="Unassembled WGS sequence"/>
</dbReference>
<gene>
    <name evidence="3" type="ORF">SAMN05444817_11046</name>
</gene>
<protein>
    <submittedName>
        <fullName evidence="3">HNH endonuclease</fullName>
    </submittedName>
</protein>
<feature type="domain" description="HNH nuclease" evidence="2">
    <location>
        <begin position="265"/>
        <end position="323"/>
    </location>
</feature>
<proteinExistence type="predicted"/>
<reference evidence="4" key="1">
    <citation type="submission" date="2017-01" db="EMBL/GenBank/DDBJ databases">
        <authorList>
            <person name="Varghese N."/>
            <person name="Submissions S."/>
        </authorList>
    </citation>
    <scope>NUCLEOTIDE SEQUENCE [LARGE SCALE GENOMIC DNA]</scope>
    <source>
        <strain evidence="4">DSM 44531</strain>
    </source>
</reference>
<evidence type="ECO:0000313" key="3">
    <source>
        <dbReference type="EMBL" id="SIS51712.1"/>
    </source>
</evidence>
<dbReference type="EMBL" id="FTOF01000010">
    <property type="protein sequence ID" value="SIS51712.1"/>
    <property type="molecule type" value="Genomic_DNA"/>
</dbReference>
<sequence>MVQALRGSVVDSLADFDREVALAAGLDPRRVREWEAVHRTYFGRTKWTKWQRKALDKARASELSIDQLAFIESRLSLIDDPSTSWQTRLSLLNFRGSFDALKRRAKKLVPDPEPAPPKNAVKFGRSRMGKRSMTVTADERLLADTEHFLRDGIDSSKPAMPQMASRLENLLRGNLGDNFGGNPDGAPASATGVPHSHPRPLVLVGVPDFASIVRGDGDEVVLGLTDGTTMTGAEFLNRFIATADNELEAALFHPQQGAVNLYRTSRFANQKQRDLARAAMPTCSQPFCRHGADACEIHHITPWSRGGETNLANLAPLCSYHNRVNDDGPRRRQRGRIEMRQGTPIWVSPRGTPVPQMHHRYGAMATLFGSDPPPGHD</sequence>
<dbReference type="SMART" id="SM00507">
    <property type="entry name" value="HNHc"/>
    <property type="match status" value="1"/>
</dbReference>
<dbReference type="InterPro" id="IPR003615">
    <property type="entry name" value="HNH_nuc"/>
</dbReference>
<keyword evidence="4" id="KW-1185">Reference proteome</keyword>
<dbReference type="GO" id="GO:0003676">
    <property type="term" value="F:nucleic acid binding"/>
    <property type="evidence" value="ECO:0007669"/>
    <property type="project" value="InterPro"/>
</dbReference>
<keyword evidence="3" id="KW-0255">Endonuclease</keyword>
<evidence type="ECO:0000313" key="4">
    <source>
        <dbReference type="Proteomes" id="UP000186292"/>
    </source>
</evidence>
<organism evidence="3 4">
    <name type="scientific">Corynebacterium appendicis CIP 107643</name>
    <dbReference type="NCBI Taxonomy" id="1161099"/>
    <lineage>
        <taxon>Bacteria</taxon>
        <taxon>Bacillati</taxon>
        <taxon>Actinomycetota</taxon>
        <taxon>Actinomycetes</taxon>
        <taxon>Mycobacteriales</taxon>
        <taxon>Corynebacteriaceae</taxon>
        <taxon>Corynebacterium</taxon>
    </lineage>
</organism>
<evidence type="ECO:0000256" key="1">
    <source>
        <dbReference type="SAM" id="MobiDB-lite"/>
    </source>
</evidence>
<evidence type="ECO:0000259" key="2">
    <source>
        <dbReference type="SMART" id="SM00507"/>
    </source>
</evidence>
<dbReference type="InterPro" id="IPR002711">
    <property type="entry name" value="HNH"/>
</dbReference>
<feature type="region of interest" description="Disordered" evidence="1">
    <location>
        <begin position="108"/>
        <end position="129"/>
    </location>
</feature>
<dbReference type="GO" id="GO:0004519">
    <property type="term" value="F:endonuclease activity"/>
    <property type="evidence" value="ECO:0007669"/>
    <property type="project" value="UniProtKB-KW"/>
</dbReference>
<name>A0A1N7JQS5_9CORY</name>
<dbReference type="AlphaFoldDB" id="A0A1N7JQS5"/>
<accession>A0A1N7JQS5</accession>
<keyword evidence="3" id="KW-0540">Nuclease</keyword>
<dbReference type="CDD" id="cd00085">
    <property type="entry name" value="HNHc"/>
    <property type="match status" value="1"/>
</dbReference>
<keyword evidence="3" id="KW-0378">Hydrolase</keyword>
<dbReference type="GO" id="GO:0008270">
    <property type="term" value="F:zinc ion binding"/>
    <property type="evidence" value="ECO:0007669"/>
    <property type="project" value="InterPro"/>
</dbReference>